<dbReference type="STRING" id="10195.A0A3M7SK83"/>
<evidence type="ECO:0000256" key="2">
    <source>
        <dbReference type="ARBA" id="ARBA00022692"/>
    </source>
</evidence>
<dbReference type="GO" id="GO:0006884">
    <property type="term" value="P:cell volume homeostasis"/>
    <property type="evidence" value="ECO:0007669"/>
    <property type="project" value="TreeGrafter"/>
</dbReference>
<keyword evidence="4 5" id="KW-0472">Membrane</keyword>
<keyword evidence="2 5" id="KW-0812">Transmembrane</keyword>
<dbReference type="PANTHER" id="PTHR11827:SF72">
    <property type="entry name" value="GH08340P"/>
    <property type="match status" value="1"/>
</dbReference>
<gene>
    <name evidence="8" type="ORF">BpHYR1_003202</name>
</gene>
<dbReference type="PANTHER" id="PTHR11827">
    <property type="entry name" value="SOLUTE CARRIER FAMILY 12, CATION COTRANSPORTERS"/>
    <property type="match status" value="1"/>
</dbReference>
<dbReference type="EMBL" id="REGN01001226">
    <property type="protein sequence ID" value="RNA36156.1"/>
    <property type="molecule type" value="Genomic_DNA"/>
</dbReference>
<dbReference type="Pfam" id="PF00324">
    <property type="entry name" value="AA_permease"/>
    <property type="match status" value="1"/>
</dbReference>
<feature type="transmembrane region" description="Helical" evidence="5">
    <location>
        <begin position="17"/>
        <end position="35"/>
    </location>
</feature>
<feature type="domain" description="Amino acid permease/ SLC12A" evidence="6">
    <location>
        <begin position="5"/>
        <end position="99"/>
    </location>
</feature>
<dbReference type="Proteomes" id="UP000276133">
    <property type="component" value="Unassembled WGS sequence"/>
</dbReference>
<dbReference type="InterPro" id="IPR004841">
    <property type="entry name" value="AA-permease/SLC12A_dom"/>
</dbReference>
<dbReference type="Pfam" id="PF03522">
    <property type="entry name" value="SLC12"/>
    <property type="match status" value="1"/>
</dbReference>
<dbReference type="InterPro" id="IPR018491">
    <property type="entry name" value="SLC12_C"/>
</dbReference>
<dbReference type="GO" id="GO:0055075">
    <property type="term" value="P:potassium ion homeostasis"/>
    <property type="evidence" value="ECO:0007669"/>
    <property type="project" value="TreeGrafter"/>
</dbReference>
<evidence type="ECO:0000256" key="1">
    <source>
        <dbReference type="ARBA" id="ARBA00004141"/>
    </source>
</evidence>
<dbReference type="GO" id="GO:0016020">
    <property type="term" value="C:membrane"/>
    <property type="evidence" value="ECO:0007669"/>
    <property type="project" value="UniProtKB-SubCell"/>
</dbReference>
<evidence type="ECO:0000313" key="9">
    <source>
        <dbReference type="Proteomes" id="UP000276133"/>
    </source>
</evidence>
<dbReference type="GO" id="GO:0055064">
    <property type="term" value="P:chloride ion homeostasis"/>
    <property type="evidence" value="ECO:0007669"/>
    <property type="project" value="TreeGrafter"/>
</dbReference>
<proteinExistence type="predicted"/>
<dbReference type="GO" id="GO:0015379">
    <property type="term" value="F:potassium:chloride symporter activity"/>
    <property type="evidence" value="ECO:0007669"/>
    <property type="project" value="TreeGrafter"/>
</dbReference>
<evidence type="ECO:0000256" key="5">
    <source>
        <dbReference type="SAM" id="Phobius"/>
    </source>
</evidence>
<feature type="domain" description="SLC12A transporter C-terminal" evidence="7">
    <location>
        <begin position="110"/>
        <end position="198"/>
    </location>
</feature>
<comment type="caution">
    <text evidence="8">The sequence shown here is derived from an EMBL/GenBank/DDBJ whole genome shotgun (WGS) entry which is preliminary data.</text>
</comment>
<protein>
    <submittedName>
        <fullName evidence="8">Solute carrier family 12 member 9</fullName>
    </submittedName>
</protein>
<evidence type="ECO:0000256" key="4">
    <source>
        <dbReference type="ARBA" id="ARBA00023136"/>
    </source>
</evidence>
<organism evidence="8 9">
    <name type="scientific">Brachionus plicatilis</name>
    <name type="common">Marine rotifer</name>
    <name type="synonym">Brachionus muelleri</name>
    <dbReference type="NCBI Taxonomy" id="10195"/>
    <lineage>
        <taxon>Eukaryota</taxon>
        <taxon>Metazoa</taxon>
        <taxon>Spiralia</taxon>
        <taxon>Gnathifera</taxon>
        <taxon>Rotifera</taxon>
        <taxon>Eurotatoria</taxon>
        <taxon>Monogononta</taxon>
        <taxon>Pseudotrocha</taxon>
        <taxon>Ploima</taxon>
        <taxon>Brachionidae</taxon>
        <taxon>Brachionus</taxon>
    </lineage>
</organism>
<dbReference type="AlphaFoldDB" id="A0A3M7SK83"/>
<name>A0A3M7SK83_BRAPC</name>
<feature type="transmembrane region" description="Helical" evidence="5">
    <location>
        <begin position="41"/>
        <end position="58"/>
    </location>
</feature>
<comment type="subcellular location">
    <subcellularLocation>
        <location evidence="1">Membrane</location>
        <topology evidence="1">Multi-pass membrane protein</topology>
    </subcellularLocation>
</comment>
<keyword evidence="3 5" id="KW-1133">Transmembrane helix</keyword>
<evidence type="ECO:0000259" key="6">
    <source>
        <dbReference type="Pfam" id="PF00324"/>
    </source>
</evidence>
<sequence length="523" mass="59593">MALDLASAPNFRPSFKYFTWQTALLGMIGSIIMTFIVSVEYASIAIGLMISLLTVLYFRDFPPEWGSISQALIFHQVRKYLLLLDTRKDHVKFWRPQIILLISNPRSCIPLIDFGNDVKKGGLFVLGNVKVGKFDDFEEDPCTKEMPSWMNLVDTLKVKAFIELTLNSSVKEGIHNLIRISGLGGMKPNTVMMGFYDNSMPEDLLKNRPLTKKRNILQYGMTNPLNANGGSTIPMSFFENLRTSNDENRLDMDSYVDLIRDVLKMKKNLCLCRQFSTLNKENLRQKSNPIYIDVWPLNFLIPESCIQLDSTSLFMLQLACILNMVSVWKKATLRVYLCSDNSDNVENMRRKARLDDLLNQLRIQAMTTLIPMQNVRDLLNRPIITETDLPHYQQSGTSHEILNVSDIYLKAANQLIKQHSDNASICYLYLPPPPFFKKPQVPENSRLNNPAFNASSSSSNLMQEQYTVENDIDITQTTAFINTTQDTNSENNSKYMRILEQLSDSLPPCVFVNGVSCVTSTHL</sequence>
<dbReference type="OrthoDB" id="2020542at2759"/>
<evidence type="ECO:0000256" key="3">
    <source>
        <dbReference type="ARBA" id="ARBA00022989"/>
    </source>
</evidence>
<evidence type="ECO:0000259" key="7">
    <source>
        <dbReference type="Pfam" id="PF03522"/>
    </source>
</evidence>
<reference evidence="8 9" key="1">
    <citation type="journal article" date="2018" name="Sci. Rep.">
        <title>Genomic signatures of local adaptation to the degree of environmental predictability in rotifers.</title>
        <authorList>
            <person name="Franch-Gras L."/>
            <person name="Hahn C."/>
            <person name="Garcia-Roger E.M."/>
            <person name="Carmona M.J."/>
            <person name="Serra M."/>
            <person name="Gomez A."/>
        </authorList>
    </citation>
    <scope>NUCLEOTIDE SEQUENCE [LARGE SCALE GENOMIC DNA]</scope>
    <source>
        <strain evidence="8">HYR1</strain>
    </source>
</reference>
<accession>A0A3M7SK83</accession>
<keyword evidence="9" id="KW-1185">Reference proteome</keyword>
<evidence type="ECO:0000313" key="8">
    <source>
        <dbReference type="EMBL" id="RNA36156.1"/>
    </source>
</evidence>
<dbReference type="InterPro" id="IPR004842">
    <property type="entry name" value="SLC12A_fam"/>
</dbReference>